<dbReference type="RefSeq" id="WP_168887378.1">
    <property type="nucleotide sequence ID" value="NZ_JABAHY010000006.1"/>
</dbReference>
<sequence length="198" mass="21338">MVQNDEALARAIGSRVREHRQARGWTLEQLVEHAGISRRMLINVEQASANPSISTLLKLSEALGVGLPALVEPPAPEVKHTPAGEAPVLWRGEQGGEGILAAHTRAPGVVELWDWHLQPGERHSSTAHSTGTKELLHVLAGALRIEVGEHAYDLAAGDSLSFPGDAPHTYSNQGEEPVRFALTVYEPAATLQPKEMHS</sequence>
<dbReference type="InterPro" id="IPR001387">
    <property type="entry name" value="Cro/C1-type_HTH"/>
</dbReference>
<dbReference type="GO" id="GO:0003700">
    <property type="term" value="F:DNA-binding transcription factor activity"/>
    <property type="evidence" value="ECO:0007669"/>
    <property type="project" value="TreeGrafter"/>
</dbReference>
<dbReference type="SUPFAM" id="SSF47413">
    <property type="entry name" value="lambda repressor-like DNA-binding domains"/>
    <property type="match status" value="1"/>
</dbReference>
<keyword evidence="1" id="KW-0238">DNA-binding</keyword>
<dbReference type="GO" id="GO:0003677">
    <property type="term" value="F:DNA binding"/>
    <property type="evidence" value="ECO:0007669"/>
    <property type="project" value="UniProtKB-KW"/>
</dbReference>
<gene>
    <name evidence="3" type="ORF">HGQ17_07730</name>
</gene>
<dbReference type="SUPFAM" id="SSF51182">
    <property type="entry name" value="RmlC-like cupins"/>
    <property type="match status" value="1"/>
</dbReference>
<dbReference type="PANTHER" id="PTHR46797:SF1">
    <property type="entry name" value="METHYLPHOSPHONATE SYNTHASE"/>
    <property type="match status" value="1"/>
</dbReference>
<dbReference type="CDD" id="cd02209">
    <property type="entry name" value="cupin_XRE_C"/>
    <property type="match status" value="1"/>
</dbReference>
<dbReference type="CDD" id="cd00093">
    <property type="entry name" value="HTH_XRE"/>
    <property type="match status" value="1"/>
</dbReference>
<dbReference type="Pfam" id="PF01381">
    <property type="entry name" value="HTH_3"/>
    <property type="match status" value="1"/>
</dbReference>
<dbReference type="Gene3D" id="1.10.260.40">
    <property type="entry name" value="lambda repressor-like DNA-binding domains"/>
    <property type="match status" value="1"/>
</dbReference>
<accession>A0A7X8YDP0</accession>
<dbReference type="Pfam" id="PF07883">
    <property type="entry name" value="Cupin_2"/>
    <property type="match status" value="1"/>
</dbReference>
<dbReference type="AlphaFoldDB" id="A0A7X8YDP0"/>
<dbReference type="GO" id="GO:0005829">
    <property type="term" value="C:cytosol"/>
    <property type="evidence" value="ECO:0007669"/>
    <property type="project" value="TreeGrafter"/>
</dbReference>
<dbReference type="InterPro" id="IPR050807">
    <property type="entry name" value="TransReg_Diox_bact_type"/>
</dbReference>
<evidence type="ECO:0000313" key="4">
    <source>
        <dbReference type="Proteomes" id="UP000523139"/>
    </source>
</evidence>
<dbReference type="PROSITE" id="PS50943">
    <property type="entry name" value="HTH_CROC1"/>
    <property type="match status" value="1"/>
</dbReference>
<dbReference type="EMBL" id="JABAHY010000006">
    <property type="protein sequence ID" value="NLS09893.1"/>
    <property type="molecule type" value="Genomic_DNA"/>
</dbReference>
<name>A0A7X8YDP0_9MICC</name>
<dbReference type="InterPro" id="IPR010982">
    <property type="entry name" value="Lambda_DNA-bd_dom_sf"/>
</dbReference>
<proteinExistence type="predicted"/>
<dbReference type="SMART" id="SM00530">
    <property type="entry name" value="HTH_XRE"/>
    <property type="match status" value="1"/>
</dbReference>
<dbReference type="PANTHER" id="PTHR46797">
    <property type="entry name" value="HTH-TYPE TRANSCRIPTIONAL REGULATOR"/>
    <property type="match status" value="1"/>
</dbReference>
<protein>
    <submittedName>
        <fullName evidence="3">Helix-turn-helix domain-containing protein</fullName>
    </submittedName>
</protein>
<evidence type="ECO:0000256" key="1">
    <source>
        <dbReference type="ARBA" id="ARBA00023125"/>
    </source>
</evidence>
<dbReference type="InterPro" id="IPR011051">
    <property type="entry name" value="RmlC_Cupin_sf"/>
</dbReference>
<dbReference type="Gene3D" id="2.60.120.10">
    <property type="entry name" value="Jelly Rolls"/>
    <property type="match status" value="1"/>
</dbReference>
<organism evidence="3 4">
    <name type="scientific">Nesterenkonia sedimenti</name>
    <dbReference type="NCBI Taxonomy" id="1463632"/>
    <lineage>
        <taxon>Bacteria</taxon>
        <taxon>Bacillati</taxon>
        <taxon>Actinomycetota</taxon>
        <taxon>Actinomycetes</taxon>
        <taxon>Micrococcales</taxon>
        <taxon>Micrococcaceae</taxon>
        <taxon>Nesterenkonia</taxon>
    </lineage>
</organism>
<feature type="domain" description="HTH cro/C1-type" evidence="2">
    <location>
        <begin position="16"/>
        <end position="70"/>
    </location>
</feature>
<reference evidence="3 4" key="1">
    <citation type="submission" date="2020-04" db="EMBL/GenBank/DDBJ databases">
        <title>Nesterenkonia sp. nov., isolated from marine sediment.</title>
        <authorList>
            <person name="Zhang G."/>
        </authorList>
    </citation>
    <scope>NUCLEOTIDE SEQUENCE [LARGE SCALE GENOMIC DNA]</scope>
    <source>
        <strain evidence="3 4">MY13</strain>
    </source>
</reference>
<dbReference type="InterPro" id="IPR014710">
    <property type="entry name" value="RmlC-like_jellyroll"/>
</dbReference>
<comment type="caution">
    <text evidence="3">The sequence shown here is derived from an EMBL/GenBank/DDBJ whole genome shotgun (WGS) entry which is preliminary data.</text>
</comment>
<evidence type="ECO:0000259" key="2">
    <source>
        <dbReference type="PROSITE" id="PS50943"/>
    </source>
</evidence>
<dbReference type="Proteomes" id="UP000523139">
    <property type="component" value="Unassembled WGS sequence"/>
</dbReference>
<dbReference type="InterPro" id="IPR013096">
    <property type="entry name" value="Cupin_2"/>
</dbReference>
<evidence type="ECO:0000313" key="3">
    <source>
        <dbReference type="EMBL" id="NLS09893.1"/>
    </source>
</evidence>
<keyword evidence="4" id="KW-1185">Reference proteome</keyword>